<keyword evidence="2" id="KW-1185">Reference proteome</keyword>
<evidence type="ECO:0000313" key="2">
    <source>
        <dbReference type="Proteomes" id="UP000271241"/>
    </source>
</evidence>
<organism evidence="1 2">
    <name type="scientific">Thamnocephalis sphaerospora</name>
    <dbReference type="NCBI Taxonomy" id="78915"/>
    <lineage>
        <taxon>Eukaryota</taxon>
        <taxon>Fungi</taxon>
        <taxon>Fungi incertae sedis</taxon>
        <taxon>Zoopagomycota</taxon>
        <taxon>Zoopagomycotina</taxon>
        <taxon>Zoopagomycetes</taxon>
        <taxon>Zoopagales</taxon>
        <taxon>Sigmoideomycetaceae</taxon>
        <taxon>Thamnocephalis</taxon>
    </lineage>
</organism>
<evidence type="ECO:0000313" key="1">
    <source>
        <dbReference type="EMBL" id="RKP06444.1"/>
    </source>
</evidence>
<gene>
    <name evidence="1" type="ORF">THASP1DRAFT_31746</name>
</gene>
<protein>
    <submittedName>
        <fullName evidence="1">Uncharacterized protein</fullName>
    </submittedName>
</protein>
<name>A0A4P9XKU5_9FUNG</name>
<sequence length="118" mass="13824">MSSSSSPSASAFVRTRATLPEYTFDPLALNHILDPDNRDNRERVKRFMIERRELYTPRFDIPLDQERDLAYERLRNIGEAGFISVLDFETNPLNIFAGKWRYAMQHHQPVRTNPIRSA</sequence>
<accession>A0A4P9XKU5</accession>
<dbReference type="Proteomes" id="UP000271241">
    <property type="component" value="Unassembled WGS sequence"/>
</dbReference>
<dbReference type="AlphaFoldDB" id="A0A4P9XKU5"/>
<reference evidence="2" key="1">
    <citation type="journal article" date="2018" name="Nat. Microbiol.">
        <title>Leveraging single-cell genomics to expand the fungal tree of life.</title>
        <authorList>
            <person name="Ahrendt S.R."/>
            <person name="Quandt C.A."/>
            <person name="Ciobanu D."/>
            <person name="Clum A."/>
            <person name="Salamov A."/>
            <person name="Andreopoulos B."/>
            <person name="Cheng J.F."/>
            <person name="Woyke T."/>
            <person name="Pelin A."/>
            <person name="Henrissat B."/>
            <person name="Reynolds N.K."/>
            <person name="Benny G.L."/>
            <person name="Smith M.E."/>
            <person name="James T.Y."/>
            <person name="Grigoriev I.V."/>
        </authorList>
    </citation>
    <scope>NUCLEOTIDE SEQUENCE [LARGE SCALE GENOMIC DNA]</scope>
    <source>
        <strain evidence="2">RSA 1356</strain>
    </source>
</reference>
<dbReference type="EMBL" id="KZ992882">
    <property type="protein sequence ID" value="RKP06444.1"/>
    <property type="molecule type" value="Genomic_DNA"/>
</dbReference>
<proteinExistence type="predicted"/>
<dbReference type="OrthoDB" id="538336at2759"/>